<feature type="repeat" description="PPR" evidence="2">
    <location>
        <begin position="210"/>
        <end position="244"/>
    </location>
</feature>
<keyword evidence="1" id="KW-0677">Repeat</keyword>
<reference evidence="3" key="1">
    <citation type="journal article" date="2023" name="Nat. Commun.">
        <title>Diploid and tetraploid genomes of Acorus and the evolution of monocots.</title>
        <authorList>
            <person name="Ma L."/>
            <person name="Liu K.W."/>
            <person name="Li Z."/>
            <person name="Hsiao Y.Y."/>
            <person name="Qi Y."/>
            <person name="Fu T."/>
            <person name="Tang G.D."/>
            <person name="Zhang D."/>
            <person name="Sun W.H."/>
            <person name="Liu D.K."/>
            <person name="Li Y."/>
            <person name="Chen G.Z."/>
            <person name="Liu X.D."/>
            <person name="Liao X.Y."/>
            <person name="Jiang Y.T."/>
            <person name="Yu X."/>
            <person name="Hao Y."/>
            <person name="Huang J."/>
            <person name="Zhao X.W."/>
            <person name="Ke S."/>
            <person name="Chen Y.Y."/>
            <person name="Wu W.L."/>
            <person name="Hsu J.L."/>
            <person name="Lin Y.F."/>
            <person name="Huang M.D."/>
            <person name="Li C.Y."/>
            <person name="Huang L."/>
            <person name="Wang Z.W."/>
            <person name="Zhao X."/>
            <person name="Zhong W.Y."/>
            <person name="Peng D.H."/>
            <person name="Ahmad S."/>
            <person name="Lan S."/>
            <person name="Zhang J.S."/>
            <person name="Tsai W.C."/>
            <person name="Van de Peer Y."/>
            <person name="Liu Z.J."/>
        </authorList>
    </citation>
    <scope>NUCLEOTIDE SEQUENCE</scope>
    <source>
        <strain evidence="3">CP</strain>
    </source>
</reference>
<dbReference type="Proteomes" id="UP001180020">
    <property type="component" value="Unassembled WGS sequence"/>
</dbReference>
<dbReference type="Pfam" id="PF01535">
    <property type="entry name" value="PPR"/>
    <property type="match status" value="6"/>
</dbReference>
<comment type="caution">
    <text evidence="3">The sequence shown here is derived from an EMBL/GenBank/DDBJ whole genome shotgun (WGS) entry which is preliminary data.</text>
</comment>
<gene>
    <name evidence="3" type="primary">PCMP-E99</name>
    <name evidence="3" type="ORF">QJS10_CPB14g00552</name>
</gene>
<feature type="repeat" description="PPR" evidence="2">
    <location>
        <begin position="378"/>
        <end position="412"/>
    </location>
</feature>
<feature type="repeat" description="PPR" evidence="2">
    <location>
        <begin position="140"/>
        <end position="170"/>
    </location>
</feature>
<feature type="repeat" description="PPR" evidence="2">
    <location>
        <begin position="515"/>
        <end position="550"/>
    </location>
</feature>
<dbReference type="NCBIfam" id="TIGR00756">
    <property type="entry name" value="PPR"/>
    <property type="match status" value="6"/>
</dbReference>
<accession>A0AAV9D9I6</accession>
<dbReference type="GO" id="GO:0003723">
    <property type="term" value="F:RNA binding"/>
    <property type="evidence" value="ECO:0007669"/>
    <property type="project" value="InterPro"/>
</dbReference>
<keyword evidence="4" id="KW-1185">Reference proteome</keyword>
<name>A0AAV9D9I6_ACOCL</name>
<evidence type="ECO:0000256" key="1">
    <source>
        <dbReference type="ARBA" id="ARBA00022737"/>
    </source>
</evidence>
<organism evidence="3 4">
    <name type="scientific">Acorus calamus</name>
    <name type="common">Sweet flag</name>
    <dbReference type="NCBI Taxonomy" id="4465"/>
    <lineage>
        <taxon>Eukaryota</taxon>
        <taxon>Viridiplantae</taxon>
        <taxon>Streptophyta</taxon>
        <taxon>Embryophyta</taxon>
        <taxon>Tracheophyta</taxon>
        <taxon>Spermatophyta</taxon>
        <taxon>Magnoliopsida</taxon>
        <taxon>Liliopsida</taxon>
        <taxon>Acoraceae</taxon>
        <taxon>Acorus</taxon>
    </lineage>
</organism>
<dbReference type="Pfam" id="PF13041">
    <property type="entry name" value="PPR_2"/>
    <property type="match status" value="3"/>
</dbReference>
<dbReference type="Gene3D" id="1.25.40.10">
    <property type="entry name" value="Tetratricopeptide repeat domain"/>
    <property type="match status" value="5"/>
</dbReference>
<protein>
    <submittedName>
        <fullName evidence="3">Pentatricopeptide repeat-containing protein</fullName>
    </submittedName>
</protein>
<proteinExistence type="predicted"/>
<sequence length="692" mass="76225">MVNTMEAHTVPKLLKSCATARSLSLGQSIHNRVIVSGLSSDPYISSSLLHFYSKCDQTQLARKVFDAMPTKNVVAWTSIIAAYSRSNDPGTAFSMYDHMRARGVLPNSVTLLSLLLPSPPRFFNVQCVHACAVRTGFAGSLVVVNSMLNAYAKSGNVDVSRALFDEMRCFRDVVSWNCVVSGYVWCGNLKESMSLVKRMMGHGGESVRPDAQTFTSLLSGVSDHGELKLGKSVHAQILVSGLRPDKHVETALLGMYLNCGSTDDALLVFDGMLDADAVSWTAMISGLVQNFRANDALIVFRKLLASGALVNWIETFASVLAACAQMGLFLMGASIHCCIIRHKISVDLSVQNSLVTMYAKCGRLDVSWAIFNRMHIRNSVSWNAMLSGYARNGCLNEAFSLFDEMRMMTQIPDSISIVLLLQVCASVGALQHGKWVHGFIVRSGITMRCISVDTALIDMYSKCGDLQKAWKCFDEMPEKDMVSWSAIIAGHGGHGHGEVALKIYQDFLATGLKPNSVIFLSVLSACSHSGMVSQGLQIFQSMTEEFGIKPALEHCGCVIDLLSRSGRVSEAETFVRWMLPNPTADVLGILLEACKMHGYERLHREIARQVTELKPKTAENYVQLAQSYAALNLWEGVGETWAMMRTLGLKKTPGWSFIELHGTITPFFVNDSSHPSYEEIVSVLKLLEWEYR</sequence>
<dbReference type="FunFam" id="1.25.40.10:FF:000090">
    <property type="entry name" value="Pentatricopeptide repeat-containing protein, chloroplastic"/>
    <property type="match status" value="1"/>
</dbReference>
<reference evidence="3" key="2">
    <citation type="submission" date="2023-06" db="EMBL/GenBank/DDBJ databases">
        <authorList>
            <person name="Ma L."/>
            <person name="Liu K.-W."/>
            <person name="Li Z."/>
            <person name="Hsiao Y.-Y."/>
            <person name="Qi Y."/>
            <person name="Fu T."/>
            <person name="Tang G."/>
            <person name="Zhang D."/>
            <person name="Sun W.-H."/>
            <person name="Liu D.-K."/>
            <person name="Li Y."/>
            <person name="Chen G.-Z."/>
            <person name="Liu X.-D."/>
            <person name="Liao X.-Y."/>
            <person name="Jiang Y.-T."/>
            <person name="Yu X."/>
            <person name="Hao Y."/>
            <person name="Huang J."/>
            <person name="Zhao X.-W."/>
            <person name="Ke S."/>
            <person name="Chen Y.-Y."/>
            <person name="Wu W.-L."/>
            <person name="Hsu J.-L."/>
            <person name="Lin Y.-F."/>
            <person name="Huang M.-D."/>
            <person name="Li C.-Y."/>
            <person name="Huang L."/>
            <person name="Wang Z.-W."/>
            <person name="Zhao X."/>
            <person name="Zhong W.-Y."/>
            <person name="Peng D.-H."/>
            <person name="Ahmad S."/>
            <person name="Lan S."/>
            <person name="Zhang J.-S."/>
            <person name="Tsai W.-C."/>
            <person name="Van De Peer Y."/>
            <person name="Liu Z.-J."/>
        </authorList>
    </citation>
    <scope>NUCLEOTIDE SEQUENCE</scope>
    <source>
        <strain evidence="3">CP</strain>
        <tissue evidence="3">Leaves</tissue>
    </source>
</reference>
<evidence type="ECO:0000313" key="4">
    <source>
        <dbReference type="Proteomes" id="UP001180020"/>
    </source>
</evidence>
<dbReference type="InterPro" id="IPR002885">
    <property type="entry name" value="PPR_rpt"/>
</dbReference>
<feature type="repeat" description="PPR" evidence="2">
    <location>
        <begin position="72"/>
        <end position="106"/>
    </location>
</feature>
<dbReference type="FunFam" id="1.25.40.10:FF:000285">
    <property type="entry name" value="Pentatricopeptide repeat-containing protein, chloroplastic"/>
    <property type="match status" value="1"/>
</dbReference>
<dbReference type="PANTHER" id="PTHR47926:SF451">
    <property type="entry name" value="TETRATRICOPEPTIDE-LIKE HELICAL DOMAIN SUPERFAMILY"/>
    <property type="match status" value="1"/>
</dbReference>
<evidence type="ECO:0000313" key="3">
    <source>
        <dbReference type="EMBL" id="KAK1297883.1"/>
    </source>
</evidence>
<dbReference type="InterPro" id="IPR011990">
    <property type="entry name" value="TPR-like_helical_dom_sf"/>
</dbReference>
<dbReference type="AlphaFoldDB" id="A0AAV9D9I6"/>
<evidence type="ECO:0000256" key="2">
    <source>
        <dbReference type="PROSITE-ProRule" id="PRU00708"/>
    </source>
</evidence>
<dbReference type="FunFam" id="1.25.40.10:FF:000436">
    <property type="entry name" value="Pentatricopeptide repeat-containing protein At5g39350 family"/>
    <property type="match status" value="1"/>
</dbReference>
<dbReference type="GO" id="GO:0009451">
    <property type="term" value="P:RNA modification"/>
    <property type="evidence" value="ECO:0007669"/>
    <property type="project" value="InterPro"/>
</dbReference>
<dbReference type="PROSITE" id="PS51375">
    <property type="entry name" value="PPR"/>
    <property type="match status" value="8"/>
</dbReference>
<feature type="repeat" description="PPR" evidence="2">
    <location>
        <begin position="276"/>
        <end position="310"/>
    </location>
</feature>
<feature type="repeat" description="PPR" evidence="2">
    <location>
        <begin position="172"/>
        <end position="206"/>
    </location>
</feature>
<feature type="repeat" description="PPR" evidence="2">
    <location>
        <begin position="480"/>
        <end position="514"/>
    </location>
</feature>
<dbReference type="EMBL" id="JAUJYO010000014">
    <property type="protein sequence ID" value="KAK1297883.1"/>
    <property type="molecule type" value="Genomic_DNA"/>
</dbReference>
<dbReference type="InterPro" id="IPR046960">
    <property type="entry name" value="PPR_At4g14850-like_plant"/>
</dbReference>
<dbReference type="PANTHER" id="PTHR47926">
    <property type="entry name" value="PENTATRICOPEPTIDE REPEAT-CONTAINING PROTEIN"/>
    <property type="match status" value="1"/>
</dbReference>